<sequence>MQTRYRITLVVNFVSQSRIALVWLLRFTDIKKLFLVEKCLPNKDPPKNKHVKLVAVPSSVVVEGSSVTLFCNYDIYPESNYVRWTKDKMSFGKAKDKLKIDFQQTHRDDAGRYTCIVRSELGQAMASLQLIVLYAPNVSVSLLKNGSILCNASGVPIVYIFSRWEHLSEFGTHIRYLDGSNEGILNISSGVESVPYVNNGKYICTVKNGISDRLNNVNQTGYIFIQYQGRPFCLNVSVRSSANFDNEHMVTIKIAVEAISIPTYDTVEWLHGNKIIPSNHTRYKMVSSDTTIQTDIHGRVVLMSGYRFTLSFMASNNEDYGQYTMSVSNMNGTAVCRTNEELKRKYKCTQNPLTQKHQITLIP</sequence>
<name>A0A8B6FFE5_MYTGA</name>
<feature type="domain" description="Ig-like" evidence="6">
    <location>
        <begin position="46"/>
        <end position="131"/>
    </location>
</feature>
<dbReference type="GO" id="GO:0005911">
    <property type="term" value="C:cell-cell junction"/>
    <property type="evidence" value="ECO:0007669"/>
    <property type="project" value="TreeGrafter"/>
</dbReference>
<dbReference type="PROSITE" id="PS50835">
    <property type="entry name" value="IG_LIKE"/>
    <property type="match status" value="1"/>
</dbReference>
<dbReference type="InterPro" id="IPR013783">
    <property type="entry name" value="Ig-like_fold"/>
</dbReference>
<keyword evidence="2" id="KW-0472">Membrane</keyword>
<keyword evidence="8" id="KW-1185">Reference proteome</keyword>
<dbReference type="PANTHER" id="PTHR11640:SF164">
    <property type="entry name" value="MAM DOMAIN-CONTAINING GLYCOSYLPHOSPHATIDYLINOSITOL ANCHOR PROTEIN 1"/>
    <property type="match status" value="1"/>
</dbReference>
<dbReference type="InterPro" id="IPR007110">
    <property type="entry name" value="Ig-like_dom"/>
</dbReference>
<keyword evidence="5" id="KW-0393">Immunoglobulin domain</keyword>
<dbReference type="Proteomes" id="UP000596742">
    <property type="component" value="Unassembled WGS sequence"/>
</dbReference>
<reference evidence="7" key="1">
    <citation type="submission" date="2018-11" db="EMBL/GenBank/DDBJ databases">
        <authorList>
            <person name="Alioto T."/>
            <person name="Alioto T."/>
        </authorList>
    </citation>
    <scope>NUCLEOTIDE SEQUENCE</scope>
</reference>
<dbReference type="AlphaFoldDB" id="A0A8B6FFE5"/>
<keyword evidence="3" id="KW-1015">Disulfide bond</keyword>
<gene>
    <name evidence="7" type="ORF">MGAL_10B072353</name>
</gene>
<dbReference type="GO" id="GO:0050839">
    <property type="term" value="F:cell adhesion molecule binding"/>
    <property type="evidence" value="ECO:0007669"/>
    <property type="project" value="TreeGrafter"/>
</dbReference>
<dbReference type="InterPro" id="IPR036179">
    <property type="entry name" value="Ig-like_dom_sf"/>
</dbReference>
<dbReference type="InterPro" id="IPR003599">
    <property type="entry name" value="Ig_sub"/>
</dbReference>
<dbReference type="PANTHER" id="PTHR11640">
    <property type="entry name" value="NEPHRIN"/>
    <property type="match status" value="1"/>
</dbReference>
<protein>
    <recommendedName>
        <fullName evidence="6">Ig-like domain-containing protein</fullName>
    </recommendedName>
</protein>
<proteinExistence type="predicted"/>
<evidence type="ECO:0000256" key="5">
    <source>
        <dbReference type="ARBA" id="ARBA00023319"/>
    </source>
</evidence>
<dbReference type="InterPro" id="IPR003598">
    <property type="entry name" value="Ig_sub2"/>
</dbReference>
<organism evidence="7 8">
    <name type="scientific">Mytilus galloprovincialis</name>
    <name type="common">Mediterranean mussel</name>
    <dbReference type="NCBI Taxonomy" id="29158"/>
    <lineage>
        <taxon>Eukaryota</taxon>
        <taxon>Metazoa</taxon>
        <taxon>Spiralia</taxon>
        <taxon>Lophotrochozoa</taxon>
        <taxon>Mollusca</taxon>
        <taxon>Bivalvia</taxon>
        <taxon>Autobranchia</taxon>
        <taxon>Pteriomorphia</taxon>
        <taxon>Mytilida</taxon>
        <taxon>Mytiloidea</taxon>
        <taxon>Mytilidae</taxon>
        <taxon>Mytilinae</taxon>
        <taxon>Mytilus</taxon>
    </lineage>
</organism>
<evidence type="ECO:0000313" key="7">
    <source>
        <dbReference type="EMBL" id="VDI48291.1"/>
    </source>
</evidence>
<dbReference type="SMART" id="SM00408">
    <property type="entry name" value="IGc2"/>
    <property type="match status" value="1"/>
</dbReference>
<dbReference type="EMBL" id="UYJE01006708">
    <property type="protein sequence ID" value="VDI48291.1"/>
    <property type="molecule type" value="Genomic_DNA"/>
</dbReference>
<dbReference type="Gene3D" id="2.60.40.10">
    <property type="entry name" value="Immunoglobulins"/>
    <property type="match status" value="2"/>
</dbReference>
<dbReference type="GO" id="GO:0005886">
    <property type="term" value="C:plasma membrane"/>
    <property type="evidence" value="ECO:0007669"/>
    <property type="project" value="TreeGrafter"/>
</dbReference>
<comment type="caution">
    <text evidence="7">The sequence shown here is derived from an EMBL/GenBank/DDBJ whole genome shotgun (WGS) entry which is preliminary data.</text>
</comment>
<dbReference type="GO" id="GO:0098609">
    <property type="term" value="P:cell-cell adhesion"/>
    <property type="evidence" value="ECO:0007669"/>
    <property type="project" value="TreeGrafter"/>
</dbReference>
<evidence type="ECO:0000256" key="3">
    <source>
        <dbReference type="ARBA" id="ARBA00023157"/>
    </source>
</evidence>
<evidence type="ECO:0000313" key="8">
    <source>
        <dbReference type="Proteomes" id="UP000596742"/>
    </source>
</evidence>
<dbReference type="InterPro" id="IPR051275">
    <property type="entry name" value="Cell_adhesion_signaling"/>
</dbReference>
<dbReference type="SMART" id="SM00409">
    <property type="entry name" value="IG"/>
    <property type="match status" value="2"/>
</dbReference>
<comment type="subcellular location">
    <subcellularLocation>
        <location evidence="1">Membrane</location>
        <topology evidence="1">Single-pass type I membrane protein</topology>
    </subcellularLocation>
</comment>
<dbReference type="Pfam" id="PF13927">
    <property type="entry name" value="Ig_3"/>
    <property type="match status" value="1"/>
</dbReference>
<evidence type="ECO:0000256" key="2">
    <source>
        <dbReference type="ARBA" id="ARBA00023136"/>
    </source>
</evidence>
<accession>A0A8B6FFE5</accession>
<evidence type="ECO:0000256" key="4">
    <source>
        <dbReference type="ARBA" id="ARBA00023180"/>
    </source>
</evidence>
<dbReference type="SUPFAM" id="SSF48726">
    <property type="entry name" value="Immunoglobulin"/>
    <property type="match status" value="2"/>
</dbReference>
<evidence type="ECO:0000259" key="6">
    <source>
        <dbReference type="PROSITE" id="PS50835"/>
    </source>
</evidence>
<keyword evidence="4" id="KW-0325">Glycoprotein</keyword>
<dbReference type="OrthoDB" id="6162009at2759"/>
<evidence type="ECO:0000256" key="1">
    <source>
        <dbReference type="ARBA" id="ARBA00004479"/>
    </source>
</evidence>